<dbReference type="Proteomes" id="UP000450676">
    <property type="component" value="Unassembled WGS sequence"/>
</dbReference>
<dbReference type="PANTHER" id="PTHR46112">
    <property type="entry name" value="AMINOPEPTIDASE"/>
    <property type="match status" value="1"/>
</dbReference>
<reference evidence="8 9" key="1">
    <citation type="submission" date="2019-12" db="EMBL/GenBank/DDBJ databases">
        <title>Novel species isolated from a subtropical stream in China.</title>
        <authorList>
            <person name="Lu H."/>
        </authorList>
    </citation>
    <scope>NUCLEOTIDE SEQUENCE [LARGE SCALE GENOMIC DNA]</scope>
    <source>
        <strain evidence="8 9">FT127W</strain>
    </source>
</reference>
<dbReference type="AlphaFoldDB" id="A0A7X4HE11"/>
<dbReference type="EMBL" id="WWCU01000014">
    <property type="protein sequence ID" value="MYN08465.1"/>
    <property type="molecule type" value="Genomic_DNA"/>
</dbReference>
<dbReference type="InterPro" id="IPR000587">
    <property type="entry name" value="Creatinase_N"/>
</dbReference>
<dbReference type="Pfam" id="PF01321">
    <property type="entry name" value="Creatinase_N"/>
    <property type="match status" value="1"/>
</dbReference>
<sequence length="416" mass="45252">MTIGVGGKTAEQALASLSDMTAGAVPIAKEEHLERIARAQAFMRDQGIAAIYINAGANLLYFTGTRWHASERMVGAILPAQGALEYIAPAFEESTLLDFMLVEGKVNGWQEHESPYQLFVDTLARMGIADDAGQPPRVGICESAAFFIYDGIRPLAAGYALENARTVTAHCRTRKSSAEIALMQRAKDMTLAVHVATASMLREGITTTEVEQFITAAHRKVGAPGSYFVIVLFGEATAYPHGVSYVQTLKQGDTVLIDTGCKLHNYISDITRTYVYGEPSARQRSVWDSEKKAQAAAFAAAQLGVPCEQVDQAARRSLEADGYGPGYKLPGLPHRTGHGIGLDIHEWPYLVGGDTTPLAPGMCFSNEPMICIPGEFGVRHEDHFYMTDAGPRWFTEPAHSIDDPFCLRRENHASPS</sequence>
<dbReference type="Gene3D" id="3.90.230.10">
    <property type="entry name" value="Creatinase/methionine aminopeptidase superfamily"/>
    <property type="match status" value="1"/>
</dbReference>
<dbReference type="InterPro" id="IPR050659">
    <property type="entry name" value="Peptidase_M24B"/>
</dbReference>
<dbReference type="RefSeq" id="WP_161072788.1">
    <property type="nucleotide sequence ID" value="NZ_WWCU01000014.1"/>
</dbReference>
<protein>
    <submittedName>
        <fullName evidence="8">M24 family metallopeptidase</fullName>
    </submittedName>
</protein>
<keyword evidence="3" id="KW-0378">Hydrolase</keyword>
<evidence type="ECO:0000259" key="7">
    <source>
        <dbReference type="Pfam" id="PF01321"/>
    </source>
</evidence>
<dbReference type="GO" id="GO:0008237">
    <property type="term" value="F:metallopeptidase activity"/>
    <property type="evidence" value="ECO:0007669"/>
    <property type="project" value="UniProtKB-KW"/>
</dbReference>
<feature type="domain" description="Creatinase N-terminal" evidence="7">
    <location>
        <begin position="35"/>
        <end position="172"/>
    </location>
</feature>
<feature type="domain" description="Peptidase M24" evidence="6">
    <location>
        <begin position="182"/>
        <end position="388"/>
    </location>
</feature>
<dbReference type="Gene3D" id="3.40.350.10">
    <property type="entry name" value="Creatinase/prolidase N-terminal domain"/>
    <property type="match status" value="1"/>
</dbReference>
<dbReference type="InterPro" id="IPR036005">
    <property type="entry name" value="Creatinase/aminopeptidase-like"/>
</dbReference>
<evidence type="ECO:0000256" key="2">
    <source>
        <dbReference type="ARBA" id="ARBA00022723"/>
    </source>
</evidence>
<dbReference type="InterPro" id="IPR000994">
    <property type="entry name" value="Pept_M24"/>
</dbReference>
<organism evidence="8 9">
    <name type="scientific">Pseudoduganella aquatica</name>
    <dbReference type="NCBI Taxonomy" id="2660641"/>
    <lineage>
        <taxon>Bacteria</taxon>
        <taxon>Pseudomonadati</taxon>
        <taxon>Pseudomonadota</taxon>
        <taxon>Betaproteobacteria</taxon>
        <taxon>Burkholderiales</taxon>
        <taxon>Oxalobacteraceae</taxon>
        <taxon>Telluria group</taxon>
        <taxon>Pseudoduganella</taxon>
    </lineage>
</organism>
<comment type="similarity">
    <text evidence="5">Belongs to the peptidase M24B family.</text>
</comment>
<dbReference type="PANTHER" id="PTHR46112:SF3">
    <property type="entry name" value="AMINOPEPTIDASE YPDF"/>
    <property type="match status" value="1"/>
</dbReference>
<keyword evidence="4" id="KW-0482">Metalloprotease</keyword>
<evidence type="ECO:0000256" key="4">
    <source>
        <dbReference type="ARBA" id="ARBA00023049"/>
    </source>
</evidence>
<keyword evidence="1" id="KW-0645">Protease</keyword>
<dbReference type="InterPro" id="IPR029149">
    <property type="entry name" value="Creatin/AminoP/Spt16_N"/>
</dbReference>
<accession>A0A7X4HE11</accession>
<evidence type="ECO:0000256" key="5">
    <source>
        <dbReference type="RuleBase" id="RU000590"/>
    </source>
</evidence>
<evidence type="ECO:0000313" key="8">
    <source>
        <dbReference type="EMBL" id="MYN08465.1"/>
    </source>
</evidence>
<evidence type="ECO:0000256" key="1">
    <source>
        <dbReference type="ARBA" id="ARBA00022670"/>
    </source>
</evidence>
<gene>
    <name evidence="8" type="ORF">GTP77_14080</name>
</gene>
<dbReference type="Pfam" id="PF00557">
    <property type="entry name" value="Peptidase_M24"/>
    <property type="match status" value="1"/>
</dbReference>
<dbReference type="GO" id="GO:0046872">
    <property type="term" value="F:metal ion binding"/>
    <property type="evidence" value="ECO:0007669"/>
    <property type="project" value="UniProtKB-KW"/>
</dbReference>
<dbReference type="GO" id="GO:0006508">
    <property type="term" value="P:proteolysis"/>
    <property type="evidence" value="ECO:0007669"/>
    <property type="project" value="UniProtKB-KW"/>
</dbReference>
<name>A0A7X4HE11_9BURK</name>
<evidence type="ECO:0000256" key="3">
    <source>
        <dbReference type="ARBA" id="ARBA00022801"/>
    </source>
</evidence>
<keyword evidence="9" id="KW-1185">Reference proteome</keyword>
<keyword evidence="2 5" id="KW-0479">Metal-binding</keyword>
<evidence type="ECO:0000313" key="9">
    <source>
        <dbReference type="Proteomes" id="UP000450676"/>
    </source>
</evidence>
<dbReference type="PROSITE" id="PS00491">
    <property type="entry name" value="PROLINE_PEPTIDASE"/>
    <property type="match status" value="1"/>
</dbReference>
<dbReference type="InterPro" id="IPR001131">
    <property type="entry name" value="Peptidase_M24B_aminopep-P_CS"/>
</dbReference>
<comment type="caution">
    <text evidence="8">The sequence shown here is derived from an EMBL/GenBank/DDBJ whole genome shotgun (WGS) entry which is preliminary data.</text>
</comment>
<dbReference type="SUPFAM" id="SSF53092">
    <property type="entry name" value="Creatinase/prolidase N-terminal domain"/>
    <property type="match status" value="1"/>
</dbReference>
<evidence type="ECO:0000259" key="6">
    <source>
        <dbReference type="Pfam" id="PF00557"/>
    </source>
</evidence>
<proteinExistence type="inferred from homology"/>
<dbReference type="SUPFAM" id="SSF55920">
    <property type="entry name" value="Creatinase/aminopeptidase"/>
    <property type="match status" value="1"/>
</dbReference>